<evidence type="ECO:0000256" key="1">
    <source>
        <dbReference type="SAM" id="MobiDB-lite"/>
    </source>
</evidence>
<name>A0A963Z062_9PROT</name>
<dbReference type="AlphaFoldDB" id="A0A963Z062"/>
<gene>
    <name evidence="2" type="ORF">ACELLULO517_07645</name>
</gene>
<reference evidence="2 3" key="1">
    <citation type="journal article" date="2021" name="Microorganisms">
        <title>Acidisoma silvae sp. nov. and Acidisomacellulosilytica sp. nov., Two Acidophilic Bacteria Isolated from Decaying Wood, Hydrolyzing Cellulose and Producing Poly-3-hydroxybutyrate.</title>
        <authorList>
            <person name="Mieszkin S."/>
            <person name="Pouder E."/>
            <person name="Uroz S."/>
            <person name="Simon-Colin C."/>
            <person name="Alain K."/>
        </authorList>
    </citation>
    <scope>NUCLEOTIDE SEQUENCE [LARGE SCALE GENOMIC DNA]</scope>
    <source>
        <strain evidence="2 3">HW T5.17</strain>
    </source>
</reference>
<feature type="region of interest" description="Disordered" evidence="1">
    <location>
        <begin position="38"/>
        <end position="65"/>
    </location>
</feature>
<dbReference type="Proteomes" id="UP000721844">
    <property type="component" value="Unassembled WGS sequence"/>
</dbReference>
<accession>A0A963Z062</accession>
<comment type="caution">
    <text evidence="2">The sequence shown here is derived from an EMBL/GenBank/DDBJ whole genome shotgun (WGS) entry which is preliminary data.</text>
</comment>
<dbReference type="RefSeq" id="WP_227306710.1">
    <property type="nucleotide sequence ID" value="NZ_JAESVA010000002.1"/>
</dbReference>
<evidence type="ECO:0000313" key="2">
    <source>
        <dbReference type="EMBL" id="MCB8880104.1"/>
    </source>
</evidence>
<protein>
    <submittedName>
        <fullName evidence="2">Uncharacterized protein</fullName>
    </submittedName>
</protein>
<organism evidence="2 3">
    <name type="scientific">Acidisoma cellulosilyticum</name>
    <dbReference type="NCBI Taxonomy" id="2802395"/>
    <lineage>
        <taxon>Bacteria</taxon>
        <taxon>Pseudomonadati</taxon>
        <taxon>Pseudomonadota</taxon>
        <taxon>Alphaproteobacteria</taxon>
        <taxon>Acetobacterales</taxon>
        <taxon>Acidocellaceae</taxon>
        <taxon>Acidisoma</taxon>
    </lineage>
</organism>
<keyword evidence="3" id="KW-1185">Reference proteome</keyword>
<dbReference type="EMBL" id="JAESVA010000002">
    <property type="protein sequence ID" value="MCB8880104.1"/>
    <property type="molecule type" value="Genomic_DNA"/>
</dbReference>
<evidence type="ECO:0000313" key="3">
    <source>
        <dbReference type="Proteomes" id="UP000721844"/>
    </source>
</evidence>
<proteinExistence type="predicted"/>
<sequence>MNWRIPSTPSTTPCPEAEELAQKWRTIWRSRSYRRPTQIQRRAPRCAPTQNARETGPRNPDEMETEMTLECEMPRYQSHKKVWALKIRDITLHSNGTAIIMPEEGRYTSFTVDASYVLKHAPQAGGYYVVYDDGYKSWSPAEAFESGYTRLS</sequence>